<dbReference type="AlphaFoldDB" id="A0AAE1I161"/>
<organism evidence="2 3">
    <name type="scientific">Frankliniella fusca</name>
    <dbReference type="NCBI Taxonomy" id="407009"/>
    <lineage>
        <taxon>Eukaryota</taxon>
        <taxon>Metazoa</taxon>
        <taxon>Ecdysozoa</taxon>
        <taxon>Arthropoda</taxon>
        <taxon>Hexapoda</taxon>
        <taxon>Insecta</taxon>
        <taxon>Pterygota</taxon>
        <taxon>Neoptera</taxon>
        <taxon>Paraneoptera</taxon>
        <taxon>Thysanoptera</taxon>
        <taxon>Terebrantia</taxon>
        <taxon>Thripoidea</taxon>
        <taxon>Thripidae</taxon>
        <taxon>Frankliniella</taxon>
    </lineage>
</organism>
<dbReference type="InterPro" id="IPR006631">
    <property type="entry name" value="DM4_12"/>
</dbReference>
<reference evidence="2" key="2">
    <citation type="journal article" date="2023" name="BMC Genomics">
        <title>Pest status, molecular evolution, and epigenetic factors derived from the genome assembly of Frankliniella fusca, a thysanopteran phytovirus vector.</title>
        <authorList>
            <person name="Catto M.A."/>
            <person name="Labadie P.E."/>
            <person name="Jacobson A.L."/>
            <person name="Kennedy G.G."/>
            <person name="Srinivasan R."/>
            <person name="Hunt B.G."/>
        </authorList>
    </citation>
    <scope>NUCLEOTIDE SEQUENCE</scope>
    <source>
        <strain evidence="2">PL_HMW_Pooled</strain>
    </source>
</reference>
<proteinExistence type="predicted"/>
<reference evidence="2" key="1">
    <citation type="submission" date="2021-07" db="EMBL/GenBank/DDBJ databases">
        <authorList>
            <person name="Catto M.A."/>
            <person name="Jacobson A."/>
            <person name="Kennedy G."/>
            <person name="Labadie P."/>
            <person name="Hunt B.G."/>
            <person name="Srinivasan R."/>
        </authorList>
    </citation>
    <scope>NUCLEOTIDE SEQUENCE</scope>
    <source>
        <strain evidence="2">PL_HMW_Pooled</strain>
        <tissue evidence="2">Head</tissue>
    </source>
</reference>
<sequence>MLTRMGASRCRPCPAPLLAWACAGAALLLLLPEASGVAIAPPPTHVGYSQFLLFPQKTAGMGMFLALSVPLDSIHHDVSLSYNFEANYALPNNATQLTELEAQYGFRRALGADPVSDPEAAARRATRSLRDLARADVYAMIAGSISRAGLPGRACLLRSVCEASEWPMVEGLLGNMLTVLLTPSTSADDGELHPAFHAAERRGRRGADCAVHYKDCPVSLLGLLTEQQQ</sequence>
<dbReference type="SMART" id="SM00718">
    <property type="entry name" value="DM4_12"/>
    <property type="match status" value="1"/>
</dbReference>
<evidence type="ECO:0000313" key="3">
    <source>
        <dbReference type="Proteomes" id="UP001219518"/>
    </source>
</evidence>
<comment type="caution">
    <text evidence="2">The sequence shown here is derived from an EMBL/GenBank/DDBJ whole genome shotgun (WGS) entry which is preliminary data.</text>
</comment>
<accession>A0AAE1I161</accession>
<dbReference type="PANTHER" id="PTHR21398">
    <property type="entry name" value="AGAP007094-PA"/>
    <property type="match status" value="1"/>
</dbReference>
<dbReference type="Pfam" id="PF07841">
    <property type="entry name" value="DM4_12"/>
    <property type="match status" value="1"/>
</dbReference>
<gene>
    <name evidence="2" type="ORF">KUF71_024086</name>
</gene>
<feature type="chain" id="PRO_5042082818" evidence="1">
    <location>
        <begin position="37"/>
        <end position="229"/>
    </location>
</feature>
<dbReference type="PANTHER" id="PTHR21398:SF22">
    <property type="entry name" value="IP12060P-RELATED"/>
    <property type="match status" value="1"/>
</dbReference>
<feature type="signal peptide" evidence="1">
    <location>
        <begin position="1"/>
        <end position="36"/>
    </location>
</feature>
<evidence type="ECO:0000256" key="1">
    <source>
        <dbReference type="SAM" id="SignalP"/>
    </source>
</evidence>
<dbReference type="Proteomes" id="UP001219518">
    <property type="component" value="Unassembled WGS sequence"/>
</dbReference>
<name>A0AAE1I161_9NEOP</name>
<keyword evidence="1" id="KW-0732">Signal</keyword>
<protein>
    <submittedName>
        <fullName evidence="2">Arginine repressor</fullName>
    </submittedName>
</protein>
<dbReference type="EMBL" id="JAHWGI010001412">
    <property type="protein sequence ID" value="KAK3930729.1"/>
    <property type="molecule type" value="Genomic_DNA"/>
</dbReference>
<keyword evidence="3" id="KW-1185">Reference proteome</keyword>
<evidence type="ECO:0000313" key="2">
    <source>
        <dbReference type="EMBL" id="KAK3930729.1"/>
    </source>
</evidence>